<dbReference type="GO" id="GO:0008941">
    <property type="term" value="F:nitric oxide dioxygenase NAD(P)H activity"/>
    <property type="evidence" value="ECO:0007669"/>
    <property type="project" value="TreeGrafter"/>
</dbReference>
<dbReference type="InterPro" id="IPR001433">
    <property type="entry name" value="OxRdtase_FAD/NAD-bd"/>
</dbReference>
<keyword evidence="6" id="KW-0560">Oxidoreductase</keyword>
<keyword evidence="2" id="KW-0561">Oxygen transport</keyword>
<dbReference type="Gene3D" id="3.40.50.80">
    <property type="entry name" value="Nucleotide-binding domain of ferredoxin-NADP reductase (FNR) module"/>
    <property type="match status" value="1"/>
</dbReference>
<dbReference type="GO" id="GO:0071500">
    <property type="term" value="P:cellular response to nitrosative stress"/>
    <property type="evidence" value="ECO:0007669"/>
    <property type="project" value="TreeGrafter"/>
</dbReference>
<keyword evidence="6" id="KW-0223">Dioxygenase</keyword>
<dbReference type="GO" id="GO:0071949">
    <property type="term" value="F:FAD binding"/>
    <property type="evidence" value="ECO:0007669"/>
    <property type="project" value="TreeGrafter"/>
</dbReference>
<organism evidence="6 7">
    <name type="scientific">Clostridium frigidicarnis</name>
    <dbReference type="NCBI Taxonomy" id="84698"/>
    <lineage>
        <taxon>Bacteria</taxon>
        <taxon>Bacillati</taxon>
        <taxon>Bacillota</taxon>
        <taxon>Clostridia</taxon>
        <taxon>Eubacteriales</taxon>
        <taxon>Clostridiaceae</taxon>
        <taxon>Clostridium</taxon>
    </lineage>
</organism>
<dbReference type="GO" id="GO:0046210">
    <property type="term" value="P:nitric oxide catabolic process"/>
    <property type="evidence" value="ECO:0007669"/>
    <property type="project" value="TreeGrafter"/>
</dbReference>
<dbReference type="PANTHER" id="PTHR43396:SF3">
    <property type="entry name" value="FLAVOHEMOPROTEIN"/>
    <property type="match status" value="1"/>
</dbReference>
<dbReference type="CDD" id="cd06184">
    <property type="entry name" value="flavohem_like_fad_nad_binding"/>
    <property type="match status" value="1"/>
</dbReference>
<keyword evidence="3" id="KW-0479">Metal-binding</keyword>
<dbReference type="STRING" id="84698.SAMN04488528_101546"/>
<evidence type="ECO:0000313" key="6">
    <source>
        <dbReference type="EMBL" id="SFB17082.1"/>
    </source>
</evidence>
<dbReference type="InterPro" id="IPR039261">
    <property type="entry name" value="FNR_nucleotide-bd"/>
</dbReference>
<dbReference type="PRINTS" id="PR00409">
    <property type="entry name" value="PHDIOXRDTASE"/>
</dbReference>
<dbReference type="Proteomes" id="UP000198619">
    <property type="component" value="Unassembled WGS sequence"/>
</dbReference>
<keyword evidence="2" id="KW-0813">Transport</keyword>
<keyword evidence="4" id="KW-0408">Iron</keyword>
<proteinExistence type="predicted"/>
<accession>A0A1I0YV53</accession>
<dbReference type="SUPFAM" id="SSF63380">
    <property type="entry name" value="Riboflavin synthase domain-like"/>
    <property type="match status" value="1"/>
</dbReference>
<protein>
    <submittedName>
        <fullName evidence="6">Nitric oxide dioxygenase</fullName>
    </submittedName>
</protein>
<dbReference type="Pfam" id="PF00970">
    <property type="entry name" value="FAD_binding_6"/>
    <property type="match status" value="1"/>
</dbReference>
<dbReference type="AlphaFoldDB" id="A0A1I0YV53"/>
<dbReference type="InterPro" id="IPR008333">
    <property type="entry name" value="Cbr1-like_FAD-bd_dom"/>
</dbReference>
<dbReference type="PROSITE" id="PS51384">
    <property type="entry name" value="FAD_FR"/>
    <property type="match status" value="1"/>
</dbReference>
<reference evidence="6 7" key="1">
    <citation type="submission" date="2016-10" db="EMBL/GenBank/DDBJ databases">
        <authorList>
            <person name="de Groot N.N."/>
        </authorList>
    </citation>
    <scope>NUCLEOTIDE SEQUENCE [LARGE SCALE GENOMIC DNA]</scope>
    <source>
        <strain evidence="6 7">DSM 12271</strain>
    </source>
</reference>
<dbReference type="PANTHER" id="PTHR43396">
    <property type="entry name" value="FLAVOHEMOPROTEIN"/>
    <property type="match status" value="1"/>
</dbReference>
<keyword evidence="7" id="KW-1185">Reference proteome</keyword>
<dbReference type="Pfam" id="PF00175">
    <property type="entry name" value="NAD_binding_1"/>
    <property type="match status" value="1"/>
</dbReference>
<dbReference type="GO" id="GO:0046872">
    <property type="term" value="F:metal ion binding"/>
    <property type="evidence" value="ECO:0007669"/>
    <property type="project" value="UniProtKB-KW"/>
</dbReference>
<dbReference type="EMBL" id="FOKI01000015">
    <property type="protein sequence ID" value="SFB17082.1"/>
    <property type="molecule type" value="Genomic_DNA"/>
</dbReference>
<dbReference type="OrthoDB" id="9801223at2"/>
<name>A0A1I0YV53_9CLOT</name>
<dbReference type="Gene3D" id="2.40.30.10">
    <property type="entry name" value="Translation factors"/>
    <property type="match status" value="1"/>
</dbReference>
<evidence type="ECO:0000259" key="5">
    <source>
        <dbReference type="PROSITE" id="PS51384"/>
    </source>
</evidence>
<evidence type="ECO:0000256" key="3">
    <source>
        <dbReference type="ARBA" id="ARBA00022723"/>
    </source>
</evidence>
<dbReference type="RefSeq" id="WP_090041319.1">
    <property type="nucleotide sequence ID" value="NZ_FOKI01000015.1"/>
</dbReference>
<evidence type="ECO:0000313" key="7">
    <source>
        <dbReference type="Proteomes" id="UP000198619"/>
    </source>
</evidence>
<sequence>MIDNKVNSDNKWKGFKDFIVFNKVKEDEAVTSLYLKASDGSKLPEFIAGQFIAIRLRNEDNTLTKPRQYTLSMKSNGEFYRVSVKREEKGFLSKKLCDEIKIGDTLEITVPIGKFILKDNGKPLVLIGGGIGVTPMLTMAYDAISSGRKIHLIYSIPNSKNHSFKEEIERLCENNNFKSNVFYTRPNETDALRKDFYIKGRMSKEWMIDNLPKDGDFYFCGPVPFMKDVYHNLISMGIEKEYVNFEMFESGEDITKE</sequence>
<gene>
    <name evidence="6" type="ORF">SAMN04488528_101546</name>
</gene>
<evidence type="ECO:0000256" key="4">
    <source>
        <dbReference type="ARBA" id="ARBA00023004"/>
    </source>
</evidence>
<dbReference type="SUPFAM" id="SSF52343">
    <property type="entry name" value="Ferredoxin reductase-like, C-terminal NADP-linked domain"/>
    <property type="match status" value="1"/>
</dbReference>
<feature type="domain" description="FAD-binding FR-type" evidence="5">
    <location>
        <begin position="13"/>
        <end position="118"/>
    </location>
</feature>
<evidence type="ECO:0000256" key="1">
    <source>
        <dbReference type="ARBA" id="ARBA00022617"/>
    </source>
</evidence>
<dbReference type="InterPro" id="IPR017927">
    <property type="entry name" value="FAD-bd_FR_type"/>
</dbReference>
<dbReference type="GO" id="GO:0005344">
    <property type="term" value="F:oxygen carrier activity"/>
    <property type="evidence" value="ECO:0007669"/>
    <property type="project" value="UniProtKB-KW"/>
</dbReference>
<keyword evidence="1" id="KW-0349">Heme</keyword>
<dbReference type="InterPro" id="IPR017938">
    <property type="entry name" value="Riboflavin_synthase-like_b-brl"/>
</dbReference>
<evidence type="ECO:0000256" key="2">
    <source>
        <dbReference type="ARBA" id="ARBA00022621"/>
    </source>
</evidence>